<dbReference type="GO" id="GO:0003700">
    <property type="term" value="F:DNA-binding transcription factor activity"/>
    <property type="evidence" value="ECO:0007669"/>
    <property type="project" value="InterPro"/>
</dbReference>
<feature type="domain" description="HTH araC/xylS-type" evidence="4">
    <location>
        <begin position="193"/>
        <end position="291"/>
    </location>
</feature>
<dbReference type="EMBL" id="CP034235">
    <property type="protein sequence ID" value="QGQ95285.1"/>
    <property type="molecule type" value="Genomic_DNA"/>
</dbReference>
<accession>A0A6B8RI58</accession>
<evidence type="ECO:0000256" key="3">
    <source>
        <dbReference type="ARBA" id="ARBA00023163"/>
    </source>
</evidence>
<dbReference type="Proteomes" id="UP000426246">
    <property type="component" value="Chromosome"/>
</dbReference>
<evidence type="ECO:0000259" key="4">
    <source>
        <dbReference type="PROSITE" id="PS01124"/>
    </source>
</evidence>
<evidence type="ECO:0000256" key="1">
    <source>
        <dbReference type="ARBA" id="ARBA00023015"/>
    </source>
</evidence>
<dbReference type="OrthoDB" id="2533861at2"/>
<sequence length="298" mass="34420">MKPPIVQIPFSEIRTHVLGADYCLFRSGDTNGPRISYVHSFIYIKSGLGTITIDGISYEAAARSLFYIQPGIKHTFHANVANPMVHASVYVDFLWDSTPKLKGDLALNCYETELYQPQLCASAIQFKEDIILPTQIIIPVNTKWIETFLAVIDHFDYRGVDTEIRLRSLFEAFLSDYIHYLAHPFAPSDPRIRKLILWMEEQIHETISIAEWARQLSISQAYLYELFHKETGVSPQYYYNSCKLAQAKKELRETDQSVTSIAEKLGFATIHYFSRQFSNHYLESPSQFRKRIRGYSPN</sequence>
<evidence type="ECO:0000313" key="6">
    <source>
        <dbReference type="Proteomes" id="UP000426246"/>
    </source>
</evidence>
<dbReference type="Pfam" id="PF12833">
    <property type="entry name" value="HTH_18"/>
    <property type="match status" value="1"/>
</dbReference>
<dbReference type="InterPro" id="IPR009057">
    <property type="entry name" value="Homeodomain-like_sf"/>
</dbReference>
<dbReference type="InterPro" id="IPR014710">
    <property type="entry name" value="RmlC-like_jellyroll"/>
</dbReference>
<proteinExistence type="predicted"/>
<dbReference type="RefSeq" id="WP_155700302.1">
    <property type="nucleotide sequence ID" value="NZ_CP034235.1"/>
</dbReference>
<keyword evidence="6" id="KW-1185">Reference proteome</keyword>
<evidence type="ECO:0000256" key="2">
    <source>
        <dbReference type="ARBA" id="ARBA00023125"/>
    </source>
</evidence>
<name>A0A6B8RI58_9BACL</name>
<dbReference type="Gene3D" id="2.60.120.10">
    <property type="entry name" value="Jelly Rolls"/>
    <property type="match status" value="1"/>
</dbReference>
<dbReference type="SUPFAM" id="SSF51215">
    <property type="entry name" value="Regulatory protein AraC"/>
    <property type="match status" value="1"/>
</dbReference>
<protein>
    <submittedName>
        <fullName evidence="5">AraC family transcriptional regulator</fullName>
    </submittedName>
</protein>
<dbReference type="SUPFAM" id="SSF46689">
    <property type="entry name" value="Homeodomain-like"/>
    <property type="match status" value="2"/>
</dbReference>
<reference evidence="6" key="1">
    <citation type="submission" date="2018-11" db="EMBL/GenBank/DDBJ databases">
        <title>Complete genome sequence of Paenibacillus sp. ML311-T8.</title>
        <authorList>
            <person name="Nam Y.-D."/>
            <person name="Kang J."/>
            <person name="Chung W.-H."/>
            <person name="Park Y.S."/>
        </authorList>
    </citation>
    <scope>NUCLEOTIDE SEQUENCE [LARGE SCALE GENOMIC DNA]</scope>
    <source>
        <strain evidence="6">ML311-T8</strain>
    </source>
</reference>
<keyword evidence="3" id="KW-0804">Transcription</keyword>
<dbReference type="SMART" id="SM00342">
    <property type="entry name" value="HTH_ARAC"/>
    <property type="match status" value="1"/>
</dbReference>
<keyword evidence="1" id="KW-0805">Transcription regulation</keyword>
<dbReference type="InterPro" id="IPR018060">
    <property type="entry name" value="HTH_AraC"/>
</dbReference>
<dbReference type="Gene3D" id="1.10.10.60">
    <property type="entry name" value="Homeodomain-like"/>
    <property type="match status" value="1"/>
</dbReference>
<dbReference type="PROSITE" id="PS01124">
    <property type="entry name" value="HTH_ARAC_FAMILY_2"/>
    <property type="match status" value="1"/>
</dbReference>
<dbReference type="PANTHER" id="PTHR43280">
    <property type="entry name" value="ARAC-FAMILY TRANSCRIPTIONAL REGULATOR"/>
    <property type="match status" value="1"/>
</dbReference>
<dbReference type="GO" id="GO:0043565">
    <property type="term" value="F:sequence-specific DNA binding"/>
    <property type="evidence" value="ECO:0007669"/>
    <property type="project" value="InterPro"/>
</dbReference>
<keyword evidence="2" id="KW-0238">DNA-binding</keyword>
<evidence type="ECO:0000313" key="5">
    <source>
        <dbReference type="EMBL" id="QGQ95285.1"/>
    </source>
</evidence>
<organism evidence="5 6">
    <name type="scientific">Paenibacillus psychroresistens</name>
    <dbReference type="NCBI Taxonomy" id="1778678"/>
    <lineage>
        <taxon>Bacteria</taxon>
        <taxon>Bacillati</taxon>
        <taxon>Bacillota</taxon>
        <taxon>Bacilli</taxon>
        <taxon>Bacillales</taxon>
        <taxon>Paenibacillaceae</taxon>
        <taxon>Paenibacillus</taxon>
    </lineage>
</organism>
<dbReference type="InterPro" id="IPR037923">
    <property type="entry name" value="HTH-like"/>
</dbReference>
<dbReference type="AlphaFoldDB" id="A0A6B8RI58"/>
<dbReference type="PANTHER" id="PTHR43280:SF2">
    <property type="entry name" value="HTH-TYPE TRANSCRIPTIONAL REGULATOR EXSA"/>
    <property type="match status" value="1"/>
</dbReference>
<dbReference type="KEGG" id="ppsc:EHS13_10475"/>
<gene>
    <name evidence="5" type="ORF">EHS13_10475</name>
</gene>